<reference evidence="1" key="1">
    <citation type="submission" date="2021-01" db="EMBL/GenBank/DDBJ databases">
        <authorList>
            <consortium name="Genoscope - CEA"/>
            <person name="William W."/>
        </authorList>
    </citation>
    <scope>NUCLEOTIDE SEQUENCE</scope>
</reference>
<sequence>MKKFMNIELNRNDLWHLILKIMLFIQKQIIEDEYLNFTEMQLHFSSKIRYFWQLYIWQILILKQKLKRMRVMITLLKWLVKHILLNHQRRSWQEKNYNRES</sequence>
<keyword evidence="2" id="KW-1185">Reference proteome</keyword>
<accession>A0A8S1RTI6</accession>
<organism evidence="1 2">
    <name type="scientific">Paramecium sonneborni</name>
    <dbReference type="NCBI Taxonomy" id="65129"/>
    <lineage>
        <taxon>Eukaryota</taxon>
        <taxon>Sar</taxon>
        <taxon>Alveolata</taxon>
        <taxon>Ciliophora</taxon>
        <taxon>Intramacronucleata</taxon>
        <taxon>Oligohymenophorea</taxon>
        <taxon>Peniculida</taxon>
        <taxon>Parameciidae</taxon>
        <taxon>Paramecium</taxon>
    </lineage>
</organism>
<dbReference type="EMBL" id="CAJJDN010000305">
    <property type="protein sequence ID" value="CAD8130592.1"/>
    <property type="molecule type" value="Genomic_DNA"/>
</dbReference>
<proteinExistence type="predicted"/>
<protein>
    <submittedName>
        <fullName evidence="1">Uncharacterized protein</fullName>
    </submittedName>
</protein>
<name>A0A8S1RTI6_9CILI</name>
<dbReference type="Proteomes" id="UP000692954">
    <property type="component" value="Unassembled WGS sequence"/>
</dbReference>
<evidence type="ECO:0000313" key="2">
    <source>
        <dbReference type="Proteomes" id="UP000692954"/>
    </source>
</evidence>
<evidence type="ECO:0000313" key="1">
    <source>
        <dbReference type="EMBL" id="CAD8130592.1"/>
    </source>
</evidence>
<dbReference type="AlphaFoldDB" id="A0A8S1RTI6"/>
<comment type="caution">
    <text evidence="1">The sequence shown here is derived from an EMBL/GenBank/DDBJ whole genome shotgun (WGS) entry which is preliminary data.</text>
</comment>
<gene>
    <name evidence="1" type="ORF">PSON_ATCC_30995.1.T3050012</name>
</gene>